<keyword evidence="3" id="KW-0964">Secreted</keyword>
<reference evidence="13" key="1">
    <citation type="submission" date="2020-06" db="EMBL/GenBank/DDBJ databases">
        <title>Draft genome of Bugula neritina, a colonial animal packing powerful symbionts and potential medicines.</title>
        <authorList>
            <person name="Rayko M."/>
        </authorList>
    </citation>
    <scope>NUCLEOTIDE SEQUENCE [LARGE SCALE GENOMIC DNA]</scope>
    <source>
        <strain evidence="13">Kwan_BN1</strain>
    </source>
</reference>
<dbReference type="Pfam" id="PF02014">
    <property type="entry name" value="Reeler"/>
    <property type="match status" value="1"/>
</dbReference>
<dbReference type="PANTHER" id="PTHR45828:SF9">
    <property type="entry name" value="CELL WALL INTEGRITY AND STRESS RESPONSE COMPONENT 4-LIKE-RELATED"/>
    <property type="match status" value="1"/>
</dbReference>
<keyword evidence="8" id="KW-0044">Antibiotic</keyword>
<dbReference type="Gene3D" id="2.60.40.4060">
    <property type="entry name" value="Reeler domain"/>
    <property type="match status" value="1"/>
</dbReference>
<sequence>MGLLVLSVLSVLQLTLGYPNGAPDVACDSFRPFHVNRTTRQPFEPRNESPPVTQPSIDSCPYQITYNSGKFTPGQDITLTISPLNRDDYFRGYMLSVMEEVDEQGVKKIVPVGEFGRLTKSVCRGRTATHSNDQRKGSEDVIWIAPLDSSKKTFSIWLTVVKSYSRYWVNCAGVNISAVDALDSPTATTTSNNVPTTTIKHLNISAVDALDSPTATTTSNNVPTTTIKHLAGIILPKEDTTVFNKGGVSRKNDLTHNLDGDTQGTGPGGHNNNPSGSFTPTAHGVNNYTHGTTEVRHNVNVQTHDPKDQGVHTHGSHNNSHSPGTGSHGQGDHAHGQGDHAHGPGSNTHGKSDHAYGPGSNTHGPGSNTHGTTNPKHNIYQQGTKPRNVNGNTDDSSEVDSSVSKENNNKANKLVGKGHNDDDSLVSTSSEDLNSEGKDESGNSIENSVDISDNRSGSSLNSAEKETRRKKFLSTGIQKFDTDIKQFLKGVGKSHLLSSRNSAASLTNIASTLSLMLFTILSFLLCA</sequence>
<evidence type="ECO:0000256" key="8">
    <source>
        <dbReference type="ARBA" id="ARBA00023022"/>
    </source>
</evidence>
<dbReference type="GO" id="GO:0045087">
    <property type="term" value="P:innate immune response"/>
    <property type="evidence" value="ECO:0007669"/>
    <property type="project" value="UniProtKB-KW"/>
</dbReference>
<keyword evidence="10" id="KW-0472">Membrane</keyword>
<evidence type="ECO:0000256" key="11">
    <source>
        <dbReference type="SAM" id="SignalP"/>
    </source>
</evidence>
<keyword evidence="5" id="KW-0399">Innate immunity</keyword>
<feature type="domain" description="Reelin" evidence="12">
    <location>
        <begin position="12"/>
        <end position="191"/>
    </location>
</feature>
<dbReference type="InterPro" id="IPR002861">
    <property type="entry name" value="Reeler_dom"/>
</dbReference>
<evidence type="ECO:0000256" key="4">
    <source>
        <dbReference type="ARBA" id="ARBA00022529"/>
    </source>
</evidence>
<keyword evidence="14" id="KW-1185">Reference proteome</keyword>
<accession>A0A7J7JCH7</accession>
<keyword evidence="4" id="KW-0929">Antimicrobial</keyword>
<feature type="compositionally biased region" description="Polar residues" evidence="9">
    <location>
        <begin position="359"/>
        <end position="393"/>
    </location>
</feature>
<dbReference type="GO" id="GO:0042742">
    <property type="term" value="P:defense response to bacterium"/>
    <property type="evidence" value="ECO:0007669"/>
    <property type="project" value="UniProtKB-KW"/>
</dbReference>
<evidence type="ECO:0000256" key="6">
    <source>
        <dbReference type="ARBA" id="ARBA00022729"/>
    </source>
</evidence>
<evidence type="ECO:0000256" key="3">
    <source>
        <dbReference type="ARBA" id="ARBA00022525"/>
    </source>
</evidence>
<comment type="similarity">
    <text evidence="2">Belongs to the insect defense protein family.</text>
</comment>
<dbReference type="GO" id="GO:0016020">
    <property type="term" value="C:membrane"/>
    <property type="evidence" value="ECO:0007669"/>
    <property type="project" value="TreeGrafter"/>
</dbReference>
<dbReference type="InterPro" id="IPR051237">
    <property type="entry name" value="Ferric-chelate_Red/DefProt"/>
</dbReference>
<feature type="compositionally biased region" description="Low complexity" evidence="9">
    <location>
        <begin position="399"/>
        <end position="410"/>
    </location>
</feature>
<dbReference type="Proteomes" id="UP000593567">
    <property type="component" value="Unassembled WGS sequence"/>
</dbReference>
<keyword evidence="7" id="KW-0391">Immunity</keyword>
<evidence type="ECO:0000259" key="12">
    <source>
        <dbReference type="PROSITE" id="PS51019"/>
    </source>
</evidence>
<comment type="caution">
    <text evidence="13">The sequence shown here is derived from an EMBL/GenBank/DDBJ whole genome shotgun (WGS) entry which is preliminary data.</text>
</comment>
<keyword evidence="10" id="KW-1133">Transmembrane helix</keyword>
<feature type="chain" id="PRO_5029636155" evidence="11">
    <location>
        <begin position="18"/>
        <end position="527"/>
    </location>
</feature>
<feature type="compositionally biased region" description="Basic and acidic residues" evidence="9">
    <location>
        <begin position="330"/>
        <end position="342"/>
    </location>
</feature>
<dbReference type="InterPro" id="IPR042307">
    <property type="entry name" value="Reeler_sf"/>
</dbReference>
<feature type="region of interest" description="Disordered" evidence="9">
    <location>
        <begin position="303"/>
        <end position="468"/>
    </location>
</feature>
<name>A0A7J7JCH7_BUGNE</name>
<protein>
    <submittedName>
        <fullName evidence="13">FRRS1</fullName>
    </submittedName>
</protein>
<dbReference type="AlphaFoldDB" id="A0A7J7JCH7"/>
<evidence type="ECO:0000256" key="9">
    <source>
        <dbReference type="SAM" id="MobiDB-lite"/>
    </source>
</evidence>
<feature type="transmembrane region" description="Helical" evidence="10">
    <location>
        <begin position="506"/>
        <end position="526"/>
    </location>
</feature>
<proteinExistence type="inferred from homology"/>
<dbReference type="GO" id="GO:0005576">
    <property type="term" value="C:extracellular region"/>
    <property type="evidence" value="ECO:0007669"/>
    <property type="project" value="UniProtKB-SubCell"/>
</dbReference>
<dbReference type="CDD" id="cd08544">
    <property type="entry name" value="Reeler"/>
    <property type="match status" value="1"/>
</dbReference>
<evidence type="ECO:0000256" key="2">
    <source>
        <dbReference type="ARBA" id="ARBA00008501"/>
    </source>
</evidence>
<evidence type="ECO:0000256" key="7">
    <source>
        <dbReference type="ARBA" id="ARBA00022859"/>
    </source>
</evidence>
<organism evidence="13 14">
    <name type="scientific">Bugula neritina</name>
    <name type="common">Brown bryozoan</name>
    <name type="synonym">Sertularia neritina</name>
    <dbReference type="NCBI Taxonomy" id="10212"/>
    <lineage>
        <taxon>Eukaryota</taxon>
        <taxon>Metazoa</taxon>
        <taxon>Spiralia</taxon>
        <taxon>Lophotrochozoa</taxon>
        <taxon>Bryozoa</taxon>
        <taxon>Gymnolaemata</taxon>
        <taxon>Cheilostomatida</taxon>
        <taxon>Flustrina</taxon>
        <taxon>Buguloidea</taxon>
        <taxon>Bugulidae</taxon>
        <taxon>Bugula</taxon>
    </lineage>
</organism>
<evidence type="ECO:0000313" key="14">
    <source>
        <dbReference type="Proteomes" id="UP000593567"/>
    </source>
</evidence>
<feature type="signal peptide" evidence="11">
    <location>
        <begin position="1"/>
        <end position="17"/>
    </location>
</feature>
<comment type="subcellular location">
    <subcellularLocation>
        <location evidence="1">Secreted</location>
    </subcellularLocation>
</comment>
<feature type="compositionally biased region" description="Polar residues" evidence="9">
    <location>
        <begin position="316"/>
        <end position="325"/>
    </location>
</feature>
<feature type="compositionally biased region" description="Polar residues" evidence="9">
    <location>
        <begin position="442"/>
        <end position="462"/>
    </location>
</feature>
<feature type="compositionally biased region" description="Basic and acidic residues" evidence="9">
    <location>
        <begin position="250"/>
        <end position="259"/>
    </location>
</feature>
<dbReference type="OrthoDB" id="2419613at2759"/>
<dbReference type="PANTHER" id="PTHR45828">
    <property type="entry name" value="CYTOCHROME B561/FERRIC REDUCTASE TRANSMEMBRANE"/>
    <property type="match status" value="1"/>
</dbReference>
<evidence type="ECO:0000256" key="1">
    <source>
        <dbReference type="ARBA" id="ARBA00004613"/>
    </source>
</evidence>
<dbReference type="EMBL" id="VXIV02002725">
    <property type="protein sequence ID" value="KAF6023364.1"/>
    <property type="molecule type" value="Genomic_DNA"/>
</dbReference>
<feature type="region of interest" description="Disordered" evidence="9">
    <location>
        <begin position="38"/>
        <end position="57"/>
    </location>
</feature>
<gene>
    <name evidence="13" type="ORF">EB796_018321</name>
</gene>
<evidence type="ECO:0000256" key="10">
    <source>
        <dbReference type="SAM" id="Phobius"/>
    </source>
</evidence>
<keyword evidence="10" id="KW-0812">Transmembrane</keyword>
<dbReference type="PROSITE" id="PS51019">
    <property type="entry name" value="REELIN"/>
    <property type="match status" value="1"/>
</dbReference>
<feature type="compositionally biased region" description="Polar residues" evidence="9">
    <location>
        <begin position="278"/>
        <end position="289"/>
    </location>
</feature>
<feature type="region of interest" description="Disordered" evidence="9">
    <location>
        <begin position="244"/>
        <end position="289"/>
    </location>
</feature>
<keyword evidence="6 11" id="KW-0732">Signal</keyword>
<evidence type="ECO:0000313" key="13">
    <source>
        <dbReference type="EMBL" id="KAF6023364.1"/>
    </source>
</evidence>
<evidence type="ECO:0000256" key="5">
    <source>
        <dbReference type="ARBA" id="ARBA00022588"/>
    </source>
</evidence>